<proteinExistence type="predicted"/>
<evidence type="ECO:0000313" key="1">
    <source>
        <dbReference type="EMBL" id="KAI0525234.1"/>
    </source>
</evidence>
<gene>
    <name evidence="1" type="ORF">KFK09_004627</name>
</gene>
<name>A0A8T3C3D0_DENNO</name>
<dbReference type="EMBL" id="JAGYWB010000004">
    <property type="protein sequence ID" value="KAI0525234.1"/>
    <property type="molecule type" value="Genomic_DNA"/>
</dbReference>
<dbReference type="Proteomes" id="UP000829196">
    <property type="component" value="Unassembled WGS sequence"/>
</dbReference>
<reference evidence="1" key="1">
    <citation type="journal article" date="2022" name="Front. Genet.">
        <title>Chromosome-Scale Assembly of the Dendrobium nobile Genome Provides Insights Into the Molecular Mechanism of the Biosynthesis of the Medicinal Active Ingredient of Dendrobium.</title>
        <authorList>
            <person name="Xu Q."/>
            <person name="Niu S.-C."/>
            <person name="Li K.-L."/>
            <person name="Zheng P.-J."/>
            <person name="Zhang X.-J."/>
            <person name="Jia Y."/>
            <person name="Liu Y."/>
            <person name="Niu Y.-X."/>
            <person name="Yu L.-H."/>
            <person name="Chen D.-F."/>
            <person name="Zhang G.-Q."/>
        </authorList>
    </citation>
    <scope>NUCLEOTIDE SEQUENCE</scope>
    <source>
        <tissue evidence="1">Leaf</tissue>
    </source>
</reference>
<keyword evidence="2" id="KW-1185">Reference proteome</keyword>
<accession>A0A8T3C3D0</accession>
<sequence>MLYFLKSTSSKILSRRKKVNCGFQNAWIYCLEKVWKMGDDLGVLQIQRDRVTSIRVT</sequence>
<protein>
    <submittedName>
        <fullName evidence="1">Uncharacterized protein</fullName>
    </submittedName>
</protein>
<organism evidence="1 2">
    <name type="scientific">Dendrobium nobile</name>
    <name type="common">Orchid</name>
    <dbReference type="NCBI Taxonomy" id="94219"/>
    <lineage>
        <taxon>Eukaryota</taxon>
        <taxon>Viridiplantae</taxon>
        <taxon>Streptophyta</taxon>
        <taxon>Embryophyta</taxon>
        <taxon>Tracheophyta</taxon>
        <taxon>Spermatophyta</taxon>
        <taxon>Magnoliopsida</taxon>
        <taxon>Liliopsida</taxon>
        <taxon>Asparagales</taxon>
        <taxon>Orchidaceae</taxon>
        <taxon>Epidendroideae</taxon>
        <taxon>Malaxideae</taxon>
        <taxon>Dendrobiinae</taxon>
        <taxon>Dendrobium</taxon>
    </lineage>
</organism>
<evidence type="ECO:0000313" key="2">
    <source>
        <dbReference type="Proteomes" id="UP000829196"/>
    </source>
</evidence>
<comment type="caution">
    <text evidence="1">The sequence shown here is derived from an EMBL/GenBank/DDBJ whole genome shotgun (WGS) entry which is preliminary data.</text>
</comment>
<dbReference type="AlphaFoldDB" id="A0A8T3C3D0"/>